<feature type="compositionally biased region" description="Polar residues" evidence="1">
    <location>
        <begin position="11"/>
        <end position="21"/>
    </location>
</feature>
<dbReference type="InterPro" id="IPR051320">
    <property type="entry name" value="Viral_Replic_Matur_Polypro"/>
</dbReference>
<evidence type="ECO:0000313" key="3">
    <source>
        <dbReference type="Proteomes" id="UP000237271"/>
    </source>
</evidence>
<comment type="caution">
    <text evidence="2">The sequence shown here is derived from an EMBL/GenBank/DDBJ whole genome shotgun (WGS) entry which is preliminary data.</text>
</comment>
<keyword evidence="2" id="KW-0548">Nucleotidyltransferase</keyword>
<name>A0A2P4X4V0_9STRA</name>
<accession>A0A2P4X4V0</accession>
<reference evidence="2 3" key="1">
    <citation type="journal article" date="2017" name="Genome Biol. Evol.">
        <title>Phytophthora megakarya and P. palmivora, closely related causal agents of cacao black pod rot, underwent increases in genome sizes and gene numbers by different mechanisms.</title>
        <authorList>
            <person name="Ali S.S."/>
            <person name="Shao J."/>
            <person name="Lary D.J."/>
            <person name="Kronmiller B."/>
            <person name="Shen D."/>
            <person name="Strem M.D."/>
            <person name="Amoako-Attah I."/>
            <person name="Akrofi A.Y."/>
            <person name="Begoude B.A."/>
            <person name="Ten Hoopen G.M."/>
            <person name="Coulibaly K."/>
            <person name="Kebe B.I."/>
            <person name="Melnick R.L."/>
            <person name="Guiltinan M.J."/>
            <person name="Tyler B.M."/>
            <person name="Meinhardt L.W."/>
            <person name="Bailey B.A."/>
        </authorList>
    </citation>
    <scope>NUCLEOTIDE SEQUENCE [LARGE SCALE GENOMIC DNA]</scope>
    <source>
        <strain evidence="3">sbr112.9</strain>
    </source>
</reference>
<dbReference type="PANTHER" id="PTHR33064:SF37">
    <property type="entry name" value="RIBONUCLEASE H"/>
    <property type="match status" value="1"/>
</dbReference>
<sequence>MDLGRGRGFNRRSTLSTNAQGKASRVNVPRVVRHATNPLPTQAARIDTRSPRPELGKRTIHYLLHAIGAEGIRATLKIVKDIQDLPFPSTLKDVQSFLGSLNCYHKFIKISQMSSLGQEHDGIIQPGRFTGSVLNDAQLRNHIAEKEVLAVIRVLHVFKT</sequence>
<dbReference type="Gene3D" id="3.30.70.270">
    <property type="match status" value="1"/>
</dbReference>
<evidence type="ECO:0000256" key="1">
    <source>
        <dbReference type="SAM" id="MobiDB-lite"/>
    </source>
</evidence>
<dbReference type="EMBL" id="NCKW01016853">
    <property type="protein sequence ID" value="POM60569.1"/>
    <property type="molecule type" value="Genomic_DNA"/>
</dbReference>
<dbReference type="PANTHER" id="PTHR33064">
    <property type="entry name" value="POL PROTEIN"/>
    <property type="match status" value="1"/>
</dbReference>
<dbReference type="Proteomes" id="UP000237271">
    <property type="component" value="Unassembled WGS sequence"/>
</dbReference>
<dbReference type="OrthoDB" id="2446696at2759"/>
<keyword evidence="2" id="KW-0808">Transferase</keyword>
<evidence type="ECO:0000313" key="2">
    <source>
        <dbReference type="EMBL" id="POM60569.1"/>
    </source>
</evidence>
<dbReference type="SUPFAM" id="SSF56672">
    <property type="entry name" value="DNA/RNA polymerases"/>
    <property type="match status" value="1"/>
</dbReference>
<protein>
    <submittedName>
        <fullName evidence="2">Reverse transcriptase</fullName>
    </submittedName>
</protein>
<proteinExistence type="predicted"/>
<keyword evidence="2" id="KW-0695">RNA-directed DNA polymerase</keyword>
<dbReference type="AlphaFoldDB" id="A0A2P4X4V0"/>
<keyword evidence="3" id="KW-1185">Reference proteome</keyword>
<gene>
    <name evidence="2" type="ORF">PHPALM_30568</name>
</gene>
<feature type="region of interest" description="Disordered" evidence="1">
    <location>
        <begin position="1"/>
        <end position="26"/>
    </location>
</feature>
<dbReference type="InterPro" id="IPR043502">
    <property type="entry name" value="DNA/RNA_pol_sf"/>
</dbReference>
<dbReference type="InterPro" id="IPR043128">
    <property type="entry name" value="Rev_trsase/Diguanyl_cyclase"/>
</dbReference>
<organism evidence="2 3">
    <name type="scientific">Phytophthora palmivora</name>
    <dbReference type="NCBI Taxonomy" id="4796"/>
    <lineage>
        <taxon>Eukaryota</taxon>
        <taxon>Sar</taxon>
        <taxon>Stramenopiles</taxon>
        <taxon>Oomycota</taxon>
        <taxon>Peronosporomycetes</taxon>
        <taxon>Peronosporales</taxon>
        <taxon>Peronosporaceae</taxon>
        <taxon>Phytophthora</taxon>
    </lineage>
</organism>
<dbReference type="GO" id="GO:0003964">
    <property type="term" value="F:RNA-directed DNA polymerase activity"/>
    <property type="evidence" value="ECO:0007669"/>
    <property type="project" value="UniProtKB-KW"/>
</dbReference>